<dbReference type="SUPFAM" id="SSF56327">
    <property type="entry name" value="LDH C-terminal domain-like"/>
    <property type="match status" value="1"/>
</dbReference>
<feature type="domain" description="Lactate/malate dehydrogenase C-terminal" evidence="11">
    <location>
        <begin position="166"/>
        <end position="328"/>
    </location>
</feature>
<sequence length="334" mass="36542">MNTSDTVEKCMRHITPHVESTETKITVVGIGAVGMGAVSALLTQEISKNIVLLDMDGRKVAGEVLDLQHATPFLSNSQVSGGTDYSLSRNSKICVVTAGVRQQEGESRLNLVQRNVEVFKKIIPPLAENSPNCILVIVSNPCDILTYVAWKLSGFPQERVFGSGCDLDSARFRVLLAQKFGIAANSVHGNIIGEHGDSSVAVWSGVNIAGLFIKDIHPQMGLDNDPEKFIDVHKAVVQGAYDVIKLKGYTSWAIGYAIAHICRDILDNVYAIHMLSVNVKGFYDIKDDVFLSLPTVLASRGIHEIILLTLSEEEVKKIQESAKILWDVQKDIVF</sequence>
<feature type="binding site" evidence="8">
    <location>
        <begin position="29"/>
        <end position="34"/>
    </location>
    <ligand>
        <name>NAD(+)</name>
        <dbReference type="ChEBI" id="CHEBI:57540"/>
    </ligand>
</feature>
<dbReference type="InterPro" id="IPR036291">
    <property type="entry name" value="NAD(P)-bd_dom_sf"/>
</dbReference>
<proteinExistence type="inferred from homology"/>
<dbReference type="InterPro" id="IPR018177">
    <property type="entry name" value="L-lactate_DH_AS"/>
</dbReference>
<comment type="similarity">
    <text evidence="2">Belongs to the LDH/MDH superfamily. LDH family.</text>
</comment>
<evidence type="ECO:0000256" key="1">
    <source>
        <dbReference type="ARBA" id="ARBA00004843"/>
    </source>
</evidence>
<evidence type="ECO:0000313" key="12">
    <source>
        <dbReference type="EMBL" id="KAL3275180.1"/>
    </source>
</evidence>
<dbReference type="InterPro" id="IPR015955">
    <property type="entry name" value="Lactate_DH/Glyco_Ohase_4_C"/>
</dbReference>
<dbReference type="GO" id="GO:0004459">
    <property type="term" value="F:L-lactate dehydrogenase (NAD+) activity"/>
    <property type="evidence" value="ECO:0007669"/>
    <property type="project" value="UniProtKB-EC"/>
</dbReference>
<dbReference type="EMBL" id="JABFTP020000083">
    <property type="protein sequence ID" value="KAL3275180.1"/>
    <property type="molecule type" value="Genomic_DNA"/>
</dbReference>
<dbReference type="PANTHER" id="PTHR43128">
    <property type="entry name" value="L-2-HYDROXYCARBOXYLATE DEHYDROGENASE (NAD(P)(+))"/>
    <property type="match status" value="1"/>
</dbReference>
<comment type="caution">
    <text evidence="12">The sequence shown here is derived from an EMBL/GenBank/DDBJ whole genome shotgun (WGS) entry which is preliminary data.</text>
</comment>
<dbReference type="Gene3D" id="3.40.50.720">
    <property type="entry name" value="NAD(P)-binding Rossmann-like Domain"/>
    <property type="match status" value="1"/>
</dbReference>
<feature type="binding site" evidence="8">
    <location>
        <begin position="138"/>
        <end position="140"/>
    </location>
    <ligand>
        <name>NAD(+)</name>
        <dbReference type="ChEBI" id="CHEBI:57540"/>
    </ligand>
</feature>
<evidence type="ECO:0000256" key="2">
    <source>
        <dbReference type="ARBA" id="ARBA00006054"/>
    </source>
</evidence>
<dbReference type="InterPro" id="IPR011304">
    <property type="entry name" value="L-lactate_DH"/>
</dbReference>
<dbReference type="PANTHER" id="PTHR43128:SF16">
    <property type="entry name" value="L-LACTATE DEHYDROGENASE"/>
    <property type="match status" value="1"/>
</dbReference>
<dbReference type="InterPro" id="IPR022383">
    <property type="entry name" value="Lactate/malate_DH_C"/>
</dbReference>
<evidence type="ECO:0000259" key="11">
    <source>
        <dbReference type="Pfam" id="PF02866"/>
    </source>
</evidence>
<reference evidence="12 13" key="1">
    <citation type="journal article" date="2021" name="BMC Biol.">
        <title>Horizontally acquired antibacterial genes associated with adaptive radiation of ladybird beetles.</title>
        <authorList>
            <person name="Li H.S."/>
            <person name="Tang X.F."/>
            <person name="Huang Y.H."/>
            <person name="Xu Z.Y."/>
            <person name="Chen M.L."/>
            <person name="Du X.Y."/>
            <person name="Qiu B.Y."/>
            <person name="Chen P.T."/>
            <person name="Zhang W."/>
            <person name="Slipinski A."/>
            <person name="Escalona H.E."/>
            <person name="Waterhouse R.M."/>
            <person name="Zwick A."/>
            <person name="Pang H."/>
        </authorList>
    </citation>
    <scope>NUCLEOTIDE SEQUENCE [LARGE SCALE GENOMIC DNA]</scope>
    <source>
        <strain evidence="12">SYSU2018</strain>
    </source>
</reference>
<dbReference type="Proteomes" id="UP001516400">
    <property type="component" value="Unassembled WGS sequence"/>
</dbReference>
<dbReference type="NCBIfam" id="TIGR01771">
    <property type="entry name" value="L-LDH-NAD"/>
    <property type="match status" value="1"/>
</dbReference>
<dbReference type="PIRSF" id="PIRSF000102">
    <property type="entry name" value="Lac_mal_DH"/>
    <property type="match status" value="1"/>
</dbReference>
<dbReference type="Pfam" id="PF02866">
    <property type="entry name" value="Ldh_1_C"/>
    <property type="match status" value="1"/>
</dbReference>
<protein>
    <recommendedName>
        <fullName evidence="3 9">L-lactate dehydrogenase</fullName>
        <ecNumber evidence="3 9">1.1.1.27</ecNumber>
    </recommendedName>
</protein>
<evidence type="ECO:0000256" key="9">
    <source>
        <dbReference type="RuleBase" id="RU000496"/>
    </source>
</evidence>
<evidence type="ECO:0000256" key="7">
    <source>
        <dbReference type="PIRSR" id="PIRSR000102-1"/>
    </source>
</evidence>
<dbReference type="Pfam" id="PF00056">
    <property type="entry name" value="Ldh_1_N"/>
    <property type="match status" value="1"/>
</dbReference>
<feature type="active site" description="Proton acceptor" evidence="7">
    <location>
        <position position="195"/>
    </location>
</feature>
<organism evidence="12 13">
    <name type="scientific">Cryptolaemus montrouzieri</name>
    <dbReference type="NCBI Taxonomy" id="559131"/>
    <lineage>
        <taxon>Eukaryota</taxon>
        <taxon>Metazoa</taxon>
        <taxon>Ecdysozoa</taxon>
        <taxon>Arthropoda</taxon>
        <taxon>Hexapoda</taxon>
        <taxon>Insecta</taxon>
        <taxon>Pterygota</taxon>
        <taxon>Neoptera</taxon>
        <taxon>Endopterygota</taxon>
        <taxon>Coleoptera</taxon>
        <taxon>Polyphaga</taxon>
        <taxon>Cucujiformia</taxon>
        <taxon>Coccinelloidea</taxon>
        <taxon>Coccinellidae</taxon>
        <taxon>Scymninae</taxon>
        <taxon>Scymnini</taxon>
        <taxon>Cryptolaemus</taxon>
    </lineage>
</organism>
<accession>A0ABD2N9W6</accession>
<evidence type="ECO:0000256" key="4">
    <source>
        <dbReference type="ARBA" id="ARBA00023002"/>
    </source>
</evidence>
<dbReference type="EC" id="1.1.1.27" evidence="3 9"/>
<evidence type="ECO:0000256" key="8">
    <source>
        <dbReference type="PIRSR" id="PIRSR000102-3"/>
    </source>
</evidence>
<dbReference type="PRINTS" id="PR00086">
    <property type="entry name" value="LLDHDRGNASE"/>
</dbReference>
<feature type="binding site" evidence="8">
    <location>
        <position position="54"/>
    </location>
    <ligand>
        <name>NAD(+)</name>
        <dbReference type="ChEBI" id="CHEBI:57540"/>
    </ligand>
</feature>
<dbReference type="AlphaFoldDB" id="A0ABD2N9W6"/>
<dbReference type="InterPro" id="IPR001557">
    <property type="entry name" value="L-lactate/malate_DH"/>
</dbReference>
<evidence type="ECO:0000256" key="3">
    <source>
        <dbReference type="ARBA" id="ARBA00012967"/>
    </source>
</evidence>
<comment type="catalytic activity">
    <reaction evidence="6 9">
        <text>(S)-lactate + NAD(+) = pyruvate + NADH + H(+)</text>
        <dbReference type="Rhea" id="RHEA:23444"/>
        <dbReference type="ChEBI" id="CHEBI:15361"/>
        <dbReference type="ChEBI" id="CHEBI:15378"/>
        <dbReference type="ChEBI" id="CHEBI:16651"/>
        <dbReference type="ChEBI" id="CHEBI:57540"/>
        <dbReference type="ChEBI" id="CHEBI:57945"/>
        <dbReference type="EC" id="1.1.1.27"/>
    </reaction>
</comment>
<dbReference type="InterPro" id="IPR001236">
    <property type="entry name" value="Lactate/malate_DH_N"/>
</dbReference>
<gene>
    <name evidence="12" type="ORF">HHI36_019949</name>
</gene>
<keyword evidence="4 9" id="KW-0560">Oxidoreductase</keyword>
<evidence type="ECO:0000313" key="13">
    <source>
        <dbReference type="Proteomes" id="UP001516400"/>
    </source>
</evidence>
<evidence type="ECO:0000259" key="10">
    <source>
        <dbReference type="Pfam" id="PF00056"/>
    </source>
</evidence>
<evidence type="ECO:0000256" key="5">
    <source>
        <dbReference type="ARBA" id="ARBA00023027"/>
    </source>
</evidence>
<feature type="binding site" evidence="8">
    <location>
        <position position="115"/>
    </location>
    <ligand>
        <name>NAD(+)</name>
        <dbReference type="ChEBI" id="CHEBI:57540"/>
    </ligand>
</feature>
<dbReference type="CDD" id="cd05293">
    <property type="entry name" value="LDH_1"/>
    <property type="match status" value="1"/>
</dbReference>
<comment type="pathway">
    <text evidence="1 9">Fermentation; pyruvate fermentation to lactate; (S)-lactate from pyruvate: step 1/1.</text>
</comment>
<keyword evidence="5 8" id="KW-0520">NAD</keyword>
<feature type="domain" description="Lactate/malate dehydrogenase N-terminal" evidence="10">
    <location>
        <begin position="23"/>
        <end position="162"/>
    </location>
</feature>
<dbReference type="FunFam" id="3.40.50.720:FF:000018">
    <property type="entry name" value="Malate dehydrogenase"/>
    <property type="match status" value="1"/>
</dbReference>
<dbReference type="Gene3D" id="3.90.110.10">
    <property type="entry name" value="Lactate dehydrogenase/glycoside hydrolase, family 4, C-terminal"/>
    <property type="match status" value="1"/>
</dbReference>
<evidence type="ECO:0000256" key="6">
    <source>
        <dbReference type="ARBA" id="ARBA00049258"/>
    </source>
</evidence>
<name>A0ABD2N9W6_9CUCU</name>
<dbReference type="PROSITE" id="PS00064">
    <property type="entry name" value="L_LDH"/>
    <property type="match status" value="1"/>
</dbReference>
<keyword evidence="13" id="KW-1185">Reference proteome</keyword>
<dbReference type="SUPFAM" id="SSF51735">
    <property type="entry name" value="NAD(P)-binding Rossmann-fold domains"/>
    <property type="match status" value="1"/>
</dbReference>